<protein>
    <submittedName>
        <fullName evidence="2">Uncharacterized protein</fullName>
    </submittedName>
</protein>
<keyword evidence="1" id="KW-0812">Transmembrane</keyword>
<feature type="transmembrane region" description="Helical" evidence="1">
    <location>
        <begin position="47"/>
        <end position="68"/>
    </location>
</feature>
<feature type="transmembrane region" description="Helical" evidence="1">
    <location>
        <begin position="14"/>
        <end position="41"/>
    </location>
</feature>
<dbReference type="EMBL" id="GGEC01042472">
    <property type="protein sequence ID" value="MBX22956.1"/>
    <property type="molecule type" value="Transcribed_RNA"/>
</dbReference>
<proteinExistence type="predicted"/>
<keyword evidence="1" id="KW-0472">Membrane</keyword>
<organism evidence="2">
    <name type="scientific">Rhizophora mucronata</name>
    <name type="common">Asiatic mangrove</name>
    <dbReference type="NCBI Taxonomy" id="61149"/>
    <lineage>
        <taxon>Eukaryota</taxon>
        <taxon>Viridiplantae</taxon>
        <taxon>Streptophyta</taxon>
        <taxon>Embryophyta</taxon>
        <taxon>Tracheophyta</taxon>
        <taxon>Spermatophyta</taxon>
        <taxon>Magnoliopsida</taxon>
        <taxon>eudicotyledons</taxon>
        <taxon>Gunneridae</taxon>
        <taxon>Pentapetalae</taxon>
        <taxon>rosids</taxon>
        <taxon>fabids</taxon>
        <taxon>Malpighiales</taxon>
        <taxon>Rhizophoraceae</taxon>
        <taxon>Rhizophora</taxon>
    </lineage>
</organism>
<name>A0A2P2LYA5_RHIMU</name>
<keyword evidence="1" id="KW-1133">Transmembrane helix</keyword>
<evidence type="ECO:0000256" key="1">
    <source>
        <dbReference type="SAM" id="Phobius"/>
    </source>
</evidence>
<sequence length="70" mass="8011">MDLTAFKKIVSPPLLFLGLSAFIVIRVVLECNLFLCTFFIVSCHGELTIRLCVFVSLFITMFCHYVLLLH</sequence>
<dbReference type="AlphaFoldDB" id="A0A2P2LYA5"/>
<accession>A0A2P2LYA5</accession>
<evidence type="ECO:0000313" key="2">
    <source>
        <dbReference type="EMBL" id="MBX22956.1"/>
    </source>
</evidence>
<reference evidence="2" key="1">
    <citation type="submission" date="2018-02" db="EMBL/GenBank/DDBJ databases">
        <title>Rhizophora mucronata_Transcriptome.</title>
        <authorList>
            <person name="Meera S.P."/>
            <person name="Sreeshan A."/>
            <person name="Augustine A."/>
        </authorList>
    </citation>
    <scope>NUCLEOTIDE SEQUENCE</scope>
    <source>
        <tissue evidence="2">Leaf</tissue>
    </source>
</reference>